<dbReference type="SFLD" id="SFLDG01067">
    <property type="entry name" value="SPASM/twitch_domain_containing"/>
    <property type="match status" value="1"/>
</dbReference>
<organism evidence="8 9">
    <name type="scientific">Phascolarctobacterium succinatutens CAG:287</name>
    <dbReference type="NCBI Taxonomy" id="1263101"/>
    <lineage>
        <taxon>Bacteria</taxon>
        <taxon>Bacillati</taxon>
        <taxon>Bacillota</taxon>
        <taxon>Negativicutes</taxon>
        <taxon>Acidaminococcales</taxon>
        <taxon>Acidaminococcaceae</taxon>
        <taxon>Phascolarctobacterium</taxon>
    </lineage>
</organism>
<dbReference type="SMART" id="SM00729">
    <property type="entry name" value="Elp3"/>
    <property type="match status" value="1"/>
</dbReference>
<dbReference type="EMBL" id="CBGL010000017">
    <property type="protein sequence ID" value="CDD09883.1"/>
    <property type="molecule type" value="Genomic_DNA"/>
</dbReference>
<dbReference type="InterPro" id="IPR023885">
    <property type="entry name" value="4Fe4S-binding_SPASM_dom"/>
</dbReference>
<evidence type="ECO:0000256" key="1">
    <source>
        <dbReference type="ARBA" id="ARBA00001966"/>
    </source>
</evidence>
<dbReference type="InterPro" id="IPR023867">
    <property type="entry name" value="Sulphatase_maturase_rSAM"/>
</dbReference>
<dbReference type="PROSITE" id="PS51918">
    <property type="entry name" value="RADICAL_SAM"/>
    <property type="match status" value="1"/>
</dbReference>
<keyword evidence="2" id="KW-0949">S-adenosyl-L-methionine</keyword>
<dbReference type="InterPro" id="IPR006638">
    <property type="entry name" value="Elp3/MiaA/NifB-like_rSAM"/>
</dbReference>
<dbReference type="Gene3D" id="3.20.20.70">
    <property type="entry name" value="Aldolase class I"/>
    <property type="match status" value="1"/>
</dbReference>
<proteinExistence type="inferred from homology"/>
<dbReference type="PANTHER" id="PTHR43273:SF3">
    <property type="entry name" value="ANAEROBIC SULFATASE-MATURATING ENZYME HOMOLOG ASLB-RELATED"/>
    <property type="match status" value="1"/>
</dbReference>
<gene>
    <name evidence="8" type="ORF">BN587_01697</name>
</gene>
<dbReference type="Pfam" id="PF04055">
    <property type="entry name" value="Radical_SAM"/>
    <property type="match status" value="1"/>
</dbReference>
<dbReference type="InterPro" id="IPR058240">
    <property type="entry name" value="rSAM_sf"/>
</dbReference>
<evidence type="ECO:0000313" key="9">
    <source>
        <dbReference type="Proteomes" id="UP000014937"/>
    </source>
</evidence>
<keyword evidence="4" id="KW-0408">Iron</keyword>
<evidence type="ECO:0000256" key="5">
    <source>
        <dbReference type="ARBA" id="ARBA00023014"/>
    </source>
</evidence>
<evidence type="ECO:0000259" key="7">
    <source>
        <dbReference type="PROSITE" id="PS51918"/>
    </source>
</evidence>
<dbReference type="SFLD" id="SFLDS00029">
    <property type="entry name" value="Radical_SAM"/>
    <property type="match status" value="1"/>
</dbReference>
<dbReference type="GO" id="GO:0046872">
    <property type="term" value="F:metal ion binding"/>
    <property type="evidence" value="ECO:0007669"/>
    <property type="project" value="UniProtKB-KW"/>
</dbReference>
<feature type="domain" description="Radical SAM core" evidence="7">
    <location>
        <begin position="84"/>
        <end position="304"/>
    </location>
</feature>
<evidence type="ECO:0000256" key="6">
    <source>
        <dbReference type="ARBA" id="ARBA00023601"/>
    </source>
</evidence>
<dbReference type="RefSeq" id="WP_021720736.1">
    <property type="nucleotide sequence ID" value="NZ_FR892812.1"/>
</dbReference>
<keyword evidence="3" id="KW-0479">Metal-binding</keyword>
<dbReference type="SUPFAM" id="SSF102114">
    <property type="entry name" value="Radical SAM enzymes"/>
    <property type="match status" value="1"/>
</dbReference>
<dbReference type="HOGENOM" id="CLU_009273_4_4_9"/>
<dbReference type="SFLD" id="SFLDG01386">
    <property type="entry name" value="main_SPASM_domain-containing"/>
    <property type="match status" value="1"/>
</dbReference>
<dbReference type="GO" id="GO:0051536">
    <property type="term" value="F:iron-sulfur cluster binding"/>
    <property type="evidence" value="ECO:0007669"/>
    <property type="project" value="UniProtKB-KW"/>
</dbReference>
<name>R6WFK0_9FIRM</name>
<comment type="similarity">
    <text evidence="6">Belongs to the radical SAM superfamily. Anaerobic sulfatase-maturating enzyme family.</text>
</comment>
<dbReference type="GO" id="GO:0016491">
    <property type="term" value="F:oxidoreductase activity"/>
    <property type="evidence" value="ECO:0007669"/>
    <property type="project" value="InterPro"/>
</dbReference>
<dbReference type="CDD" id="cd01335">
    <property type="entry name" value="Radical_SAM"/>
    <property type="match status" value="1"/>
</dbReference>
<comment type="cofactor">
    <cofactor evidence="1">
        <name>[4Fe-4S] cluster</name>
        <dbReference type="ChEBI" id="CHEBI:49883"/>
    </cofactor>
</comment>
<dbReference type="AlphaFoldDB" id="R6WFK0"/>
<comment type="caution">
    <text evidence="8">The sequence shown here is derived from an EMBL/GenBank/DDBJ whole genome shotgun (WGS) entry which is preliminary data.</text>
</comment>
<dbReference type="Proteomes" id="UP000014937">
    <property type="component" value="Unassembled WGS sequence"/>
</dbReference>
<sequence>MEIKVIDNKILSDGYVFTKSFAMISKNKVFLVNQNQGTTILLDKSLIDDFVNDWLTRIDENLFSKFIQRNFIVKDKKSTKVKLNCLPTFFLIDFTNMCNFNCIYCFRDLKNNREITVDHLDDICDFIVDYCKKYRISRITVQPWGGEPLLAYKKIIYCYNRITKFGINVNMTIETNGSILNEEIIKFIKNNNVQIGISIDGNEYLHNKQRQSKTCDFNLILKNIQILHKNNIKDISSISVVTQKGIECIDSTVETIAEVFKINNLKLNLVHNSDFKDSYAQFSDAEIEEFVYRLYNTIKKYRIKNQKIIESNIQQRIKNLLYRNNSNICLSSGCQGGYRMISFSSNGDIYPCEMVDYEEEKIGSIYSGRDLIDMLLESTHEKKYFQRKYNIKCDDCPWWYYCKGGCTSAIRYAKTTSGVDEIGCRINKKLYMLIVEDILNDNLKDVFKEDNDE</sequence>
<dbReference type="NCBIfam" id="TIGR04085">
    <property type="entry name" value="rSAM_more_4Fe4S"/>
    <property type="match status" value="1"/>
</dbReference>
<evidence type="ECO:0000256" key="4">
    <source>
        <dbReference type="ARBA" id="ARBA00023004"/>
    </source>
</evidence>
<evidence type="ECO:0000256" key="2">
    <source>
        <dbReference type="ARBA" id="ARBA00022691"/>
    </source>
</evidence>
<evidence type="ECO:0000313" key="8">
    <source>
        <dbReference type="EMBL" id="CDD09883.1"/>
    </source>
</evidence>
<accession>R6WFK0</accession>
<dbReference type="InterPro" id="IPR013785">
    <property type="entry name" value="Aldolase_TIM"/>
</dbReference>
<dbReference type="PANTHER" id="PTHR43273">
    <property type="entry name" value="ANAEROBIC SULFATASE-MATURATING ENZYME HOMOLOG ASLB-RELATED"/>
    <property type="match status" value="1"/>
</dbReference>
<keyword evidence="5" id="KW-0411">Iron-sulfur</keyword>
<protein>
    <submittedName>
        <fullName evidence="8">Transcriptional regulatory protein</fullName>
    </submittedName>
</protein>
<reference evidence="8" key="1">
    <citation type="submission" date="2012-11" db="EMBL/GenBank/DDBJ databases">
        <title>Dependencies among metagenomic species, viruses, plasmids and units of genetic variation.</title>
        <authorList>
            <person name="Nielsen H.B."/>
            <person name="Almeida M."/>
            <person name="Juncker A.S."/>
            <person name="Rasmussen S."/>
            <person name="Li J."/>
            <person name="Sunagawa S."/>
            <person name="Plichta D."/>
            <person name="Gautier L."/>
            <person name="Le Chatelier E."/>
            <person name="Peletier E."/>
            <person name="Bonde I."/>
            <person name="Nielsen T."/>
            <person name="Manichanh C."/>
            <person name="Arumugam M."/>
            <person name="Batto J."/>
            <person name="Santos M.B.Q.D."/>
            <person name="Blom N."/>
            <person name="Borruel N."/>
            <person name="Burgdorf K.S."/>
            <person name="Boumezbeur F."/>
            <person name="Casellas F."/>
            <person name="Dore J."/>
            <person name="Guarner F."/>
            <person name="Hansen T."/>
            <person name="Hildebrand F."/>
            <person name="Kaas R.S."/>
            <person name="Kennedy S."/>
            <person name="Kristiansen K."/>
            <person name="Kultima J.R."/>
            <person name="Leonard P."/>
            <person name="Levenez F."/>
            <person name="Lund O."/>
            <person name="Moumen B."/>
            <person name="Le Paslier D."/>
            <person name="Pons N."/>
            <person name="Pedersen O."/>
            <person name="Prifti E."/>
            <person name="Qin J."/>
            <person name="Raes J."/>
            <person name="Tap J."/>
            <person name="Tims S."/>
            <person name="Ussery D.W."/>
            <person name="Yamada T."/>
            <person name="MetaHit consortium"/>
            <person name="Renault P."/>
            <person name="Sicheritz-Ponten T."/>
            <person name="Bork P."/>
            <person name="Wang J."/>
            <person name="Brunak S."/>
            <person name="Ehrlich S.D."/>
        </authorList>
    </citation>
    <scope>NUCLEOTIDE SEQUENCE [LARGE SCALE GENOMIC DNA]</scope>
</reference>
<dbReference type="InterPro" id="IPR007197">
    <property type="entry name" value="rSAM"/>
</dbReference>
<evidence type="ECO:0000256" key="3">
    <source>
        <dbReference type="ARBA" id="ARBA00022723"/>
    </source>
</evidence>
<dbReference type="SFLD" id="SFLDG01384">
    <property type="entry name" value="thioether_bond_formation_requi"/>
    <property type="match status" value="1"/>
</dbReference>